<organism evidence="1 2">
    <name type="scientific">Dreissena polymorpha</name>
    <name type="common">Zebra mussel</name>
    <name type="synonym">Mytilus polymorpha</name>
    <dbReference type="NCBI Taxonomy" id="45954"/>
    <lineage>
        <taxon>Eukaryota</taxon>
        <taxon>Metazoa</taxon>
        <taxon>Spiralia</taxon>
        <taxon>Lophotrochozoa</taxon>
        <taxon>Mollusca</taxon>
        <taxon>Bivalvia</taxon>
        <taxon>Autobranchia</taxon>
        <taxon>Heteroconchia</taxon>
        <taxon>Euheterodonta</taxon>
        <taxon>Imparidentia</taxon>
        <taxon>Neoheterodontei</taxon>
        <taxon>Myida</taxon>
        <taxon>Dreissenoidea</taxon>
        <taxon>Dreissenidae</taxon>
        <taxon>Dreissena</taxon>
    </lineage>
</organism>
<dbReference type="Proteomes" id="UP000828390">
    <property type="component" value="Unassembled WGS sequence"/>
</dbReference>
<protein>
    <submittedName>
        <fullName evidence="1">Uncharacterized protein</fullName>
    </submittedName>
</protein>
<gene>
    <name evidence="1" type="ORF">DPMN_147230</name>
</gene>
<comment type="caution">
    <text evidence="1">The sequence shown here is derived from an EMBL/GenBank/DDBJ whole genome shotgun (WGS) entry which is preliminary data.</text>
</comment>
<keyword evidence="2" id="KW-1185">Reference proteome</keyword>
<reference evidence="1" key="2">
    <citation type="submission" date="2020-11" db="EMBL/GenBank/DDBJ databases">
        <authorList>
            <person name="McCartney M.A."/>
            <person name="Auch B."/>
            <person name="Kono T."/>
            <person name="Mallez S."/>
            <person name="Becker A."/>
            <person name="Gohl D.M."/>
            <person name="Silverstein K.A.T."/>
            <person name="Koren S."/>
            <person name="Bechman K.B."/>
            <person name="Herman A."/>
            <person name="Abrahante J.E."/>
            <person name="Garbe J."/>
        </authorList>
    </citation>
    <scope>NUCLEOTIDE SEQUENCE</scope>
    <source>
        <strain evidence="1">Duluth1</strain>
        <tissue evidence="1">Whole animal</tissue>
    </source>
</reference>
<evidence type="ECO:0000313" key="2">
    <source>
        <dbReference type="Proteomes" id="UP000828390"/>
    </source>
</evidence>
<dbReference type="AlphaFoldDB" id="A0A9D4FDC9"/>
<name>A0A9D4FDC9_DREPO</name>
<sequence>MAIIDSSNLVEFASRPRRMHQQTGRNYDEEGARILDFCGVLETLGAYTGYEGSVNCSRCGKITNLICVIPTLRIGAR</sequence>
<reference evidence="1" key="1">
    <citation type="journal article" date="2019" name="bioRxiv">
        <title>The Genome of the Zebra Mussel, Dreissena polymorpha: A Resource for Invasive Species Research.</title>
        <authorList>
            <person name="McCartney M.A."/>
            <person name="Auch B."/>
            <person name="Kono T."/>
            <person name="Mallez S."/>
            <person name="Zhang Y."/>
            <person name="Obille A."/>
            <person name="Becker A."/>
            <person name="Abrahante J.E."/>
            <person name="Garbe J."/>
            <person name="Badalamenti J.P."/>
            <person name="Herman A."/>
            <person name="Mangelson H."/>
            <person name="Liachko I."/>
            <person name="Sullivan S."/>
            <person name="Sone E.D."/>
            <person name="Koren S."/>
            <person name="Silverstein K.A.T."/>
            <person name="Beckman K.B."/>
            <person name="Gohl D.M."/>
        </authorList>
    </citation>
    <scope>NUCLEOTIDE SEQUENCE</scope>
    <source>
        <strain evidence="1">Duluth1</strain>
        <tissue evidence="1">Whole animal</tissue>
    </source>
</reference>
<dbReference type="EMBL" id="JAIWYP010000007">
    <property type="protein sequence ID" value="KAH3793712.1"/>
    <property type="molecule type" value="Genomic_DNA"/>
</dbReference>
<proteinExistence type="predicted"/>
<accession>A0A9D4FDC9</accession>
<evidence type="ECO:0000313" key="1">
    <source>
        <dbReference type="EMBL" id="KAH3793712.1"/>
    </source>
</evidence>